<evidence type="ECO:0000313" key="5">
    <source>
        <dbReference type="EMBL" id="KUJ11840.1"/>
    </source>
</evidence>
<evidence type="ECO:0000256" key="2">
    <source>
        <dbReference type="SAM" id="MobiDB-lite"/>
    </source>
</evidence>
<dbReference type="Proteomes" id="UP000070700">
    <property type="component" value="Unassembled WGS sequence"/>
</dbReference>
<dbReference type="RefSeq" id="XP_018066195.1">
    <property type="nucleotide sequence ID" value="XM_018209749.1"/>
</dbReference>
<dbReference type="CDD" id="cd08204">
    <property type="entry name" value="ArfGap"/>
    <property type="match status" value="1"/>
</dbReference>
<feature type="compositionally biased region" description="Polar residues" evidence="2">
    <location>
        <begin position="637"/>
        <end position="650"/>
    </location>
</feature>
<dbReference type="KEGG" id="psco:LY89DRAFT_593415"/>
<dbReference type="AlphaFoldDB" id="A0A194WV41"/>
<feature type="domain" description="UBA" evidence="3">
    <location>
        <begin position="203"/>
        <end position="245"/>
    </location>
</feature>
<dbReference type="SUPFAM" id="SSF46934">
    <property type="entry name" value="UBA-like"/>
    <property type="match status" value="1"/>
</dbReference>
<dbReference type="PROSITE" id="PS50030">
    <property type="entry name" value="UBA"/>
    <property type="match status" value="1"/>
</dbReference>
<dbReference type="Pfam" id="PF01412">
    <property type="entry name" value="ArfGap"/>
    <property type="match status" value="1"/>
</dbReference>
<dbReference type="InParanoid" id="A0A194WV41"/>
<dbReference type="GO" id="GO:0008270">
    <property type="term" value="F:zinc ion binding"/>
    <property type="evidence" value="ECO:0007669"/>
    <property type="project" value="UniProtKB-KW"/>
</dbReference>
<dbReference type="GO" id="GO:0005096">
    <property type="term" value="F:GTPase activator activity"/>
    <property type="evidence" value="ECO:0007669"/>
    <property type="project" value="InterPro"/>
</dbReference>
<dbReference type="SMART" id="SM00105">
    <property type="entry name" value="ArfGap"/>
    <property type="match status" value="1"/>
</dbReference>
<feature type="domain" description="Arf-GAP" evidence="4">
    <location>
        <begin position="15"/>
        <end position="136"/>
    </location>
</feature>
<dbReference type="EMBL" id="KQ947425">
    <property type="protein sequence ID" value="KUJ11840.1"/>
    <property type="molecule type" value="Genomic_DNA"/>
</dbReference>
<dbReference type="InterPro" id="IPR037278">
    <property type="entry name" value="ARFGAP/RecO"/>
</dbReference>
<name>A0A194WV41_MOLSC</name>
<feature type="compositionally biased region" description="Polar residues" evidence="2">
    <location>
        <begin position="308"/>
        <end position="358"/>
    </location>
</feature>
<feature type="compositionally biased region" description="Low complexity" evidence="2">
    <location>
        <begin position="563"/>
        <end position="584"/>
    </location>
</feature>
<dbReference type="GeneID" id="28819475"/>
<accession>A0A194WV41</accession>
<dbReference type="InterPro" id="IPR015940">
    <property type="entry name" value="UBA"/>
</dbReference>
<dbReference type="Gene3D" id="1.10.8.10">
    <property type="entry name" value="DNA helicase RuvA subunit, C-terminal domain"/>
    <property type="match status" value="1"/>
</dbReference>
<feature type="compositionally biased region" description="Polar residues" evidence="2">
    <location>
        <begin position="132"/>
        <end position="143"/>
    </location>
</feature>
<dbReference type="STRING" id="149040.A0A194WV41"/>
<reference evidence="5 6" key="1">
    <citation type="submission" date="2015-10" db="EMBL/GenBank/DDBJ databases">
        <title>Full genome of DAOMC 229536 Phialocephala scopiformis, a fungal endophyte of spruce producing the potent anti-insectan compound rugulosin.</title>
        <authorList>
            <consortium name="DOE Joint Genome Institute"/>
            <person name="Walker A.K."/>
            <person name="Frasz S.L."/>
            <person name="Seifert K.A."/>
            <person name="Miller J.D."/>
            <person name="Mondo S.J."/>
            <person name="Labutti K."/>
            <person name="Lipzen A."/>
            <person name="Dockter R."/>
            <person name="Kennedy M."/>
            <person name="Grigoriev I.V."/>
            <person name="Spatafora J.W."/>
        </authorList>
    </citation>
    <scope>NUCLEOTIDE SEQUENCE [LARGE SCALE GENOMIC DNA]</scope>
    <source>
        <strain evidence="5 6">CBS 120377</strain>
    </source>
</reference>
<dbReference type="SUPFAM" id="SSF57863">
    <property type="entry name" value="ArfGap/RecO-like zinc finger"/>
    <property type="match status" value="1"/>
</dbReference>
<dbReference type="Gene3D" id="1.10.220.150">
    <property type="entry name" value="Arf GTPase activating protein"/>
    <property type="match status" value="1"/>
</dbReference>
<dbReference type="InterPro" id="IPR038508">
    <property type="entry name" value="ArfGAP_dom_sf"/>
</dbReference>
<evidence type="ECO:0000256" key="1">
    <source>
        <dbReference type="PROSITE-ProRule" id="PRU00288"/>
    </source>
</evidence>
<feature type="region of interest" description="Disordered" evidence="2">
    <location>
        <begin position="246"/>
        <end position="438"/>
    </location>
</feature>
<dbReference type="PRINTS" id="PR00405">
    <property type="entry name" value="REVINTRACTNG"/>
</dbReference>
<dbReference type="InterPro" id="IPR001164">
    <property type="entry name" value="ArfGAP_dom"/>
</dbReference>
<feature type="region of interest" description="Disordered" evidence="2">
    <location>
        <begin position="563"/>
        <end position="676"/>
    </location>
</feature>
<feature type="compositionally biased region" description="Polar residues" evidence="2">
    <location>
        <begin position="585"/>
        <end position="626"/>
    </location>
</feature>
<protein>
    <submittedName>
        <fullName evidence="5">ArfGap-domain-containing protein</fullName>
    </submittedName>
</protein>
<dbReference type="PROSITE" id="PS50115">
    <property type="entry name" value="ARFGAP"/>
    <property type="match status" value="1"/>
</dbReference>
<proteinExistence type="predicted"/>
<evidence type="ECO:0000259" key="3">
    <source>
        <dbReference type="PROSITE" id="PS50030"/>
    </source>
</evidence>
<keyword evidence="1" id="KW-0479">Metal-binding</keyword>
<feature type="region of interest" description="Disordered" evidence="2">
    <location>
        <begin position="451"/>
        <end position="478"/>
    </location>
</feature>
<sequence length="676" mass="74471">MSGALSKRQQARNERTLQDLIKSVPGNNTCADCQARNPGWASWSLGIFLCMRCAALHRKLGTHITKVKSLSMDSWSNEQVENMKRVGNIASNRIYNPQNARPPIPIDADEADSAMERFIRQKYQERAVTAQARNNTGSTNSDDQPPPLPPKPGSRFGFRSASSIFPMSSKSKREAEISRQQSPSPPRSKPSRIFGTSVASDGKDDLEAKMAKLRDMGFTDERRNMAVLKGLSGNLEKSIETLVRLGEGGGAPVPARETPTPSQSRAPMGAGLTINRTREASSPKVSNNPWEVLDNPPPVAQPQSSQSTGSLARSQNPMMGNNPYQQTQSTNPFGLAPSQSQYNLNQAFQSMSVSSSQPPLFPHHTGGFPGPQPAQHQQLYQQSMTPPVPSLPQQYYPPVIYENSAQQPQQPQQTNSYNPFMQQSQQPPTLNTNVPSNPYIQQLATPQSLYQSPIEQSPQQQYPSSSPFYQNGAQAQLQQQQMNPYFNQAAQNNAQQQTQPQMNPFFQNSQAQQAPPQNYDFQSQQQPQYQQYRQQTLPLMAQQTGKADKRSILDLYNYPQLAPAPHQQQQPQQQQQDQGQAQVQNLSVPGSQSFQPQQRSVSSPLSMPTGSKNPFASSGGSMQSPGDTLGQMPNFAPNPNGSRHVSQESMSVDAGGWSNGRHSPDAWGSISARSLR</sequence>
<feature type="region of interest" description="Disordered" evidence="2">
    <location>
        <begin position="509"/>
        <end position="531"/>
    </location>
</feature>
<organism evidence="5 6">
    <name type="scientific">Mollisia scopiformis</name>
    <name type="common">Conifer needle endophyte fungus</name>
    <name type="synonym">Phialocephala scopiformis</name>
    <dbReference type="NCBI Taxonomy" id="149040"/>
    <lineage>
        <taxon>Eukaryota</taxon>
        <taxon>Fungi</taxon>
        <taxon>Dikarya</taxon>
        <taxon>Ascomycota</taxon>
        <taxon>Pezizomycotina</taxon>
        <taxon>Leotiomycetes</taxon>
        <taxon>Helotiales</taxon>
        <taxon>Mollisiaceae</taxon>
        <taxon>Mollisia</taxon>
    </lineage>
</organism>
<dbReference type="FunFam" id="1.10.220.150:FF:000026">
    <property type="entry name" value="GTPase activating protein for Arf, putative"/>
    <property type="match status" value="1"/>
</dbReference>
<feature type="compositionally biased region" description="Polar residues" evidence="2">
    <location>
        <begin position="160"/>
        <end position="169"/>
    </location>
</feature>
<dbReference type="PANTHER" id="PTHR45705:SF7">
    <property type="entry name" value="ACTIVATING PROTEIN FOR ARF, PUTATIVE (AFU_ORTHOLOGUE AFUA_4G09120)-RELATED"/>
    <property type="match status" value="1"/>
</dbReference>
<feature type="compositionally biased region" description="Low complexity" evidence="2">
    <location>
        <begin position="373"/>
        <end position="382"/>
    </location>
</feature>
<keyword evidence="6" id="KW-1185">Reference proteome</keyword>
<dbReference type="OrthoDB" id="10266696at2759"/>
<dbReference type="PANTHER" id="PTHR45705">
    <property type="entry name" value="FI20236P1"/>
    <property type="match status" value="1"/>
</dbReference>
<evidence type="ECO:0000259" key="4">
    <source>
        <dbReference type="PROSITE" id="PS50115"/>
    </source>
</evidence>
<dbReference type="GO" id="GO:0005737">
    <property type="term" value="C:cytoplasm"/>
    <property type="evidence" value="ECO:0007669"/>
    <property type="project" value="TreeGrafter"/>
</dbReference>
<feature type="compositionally biased region" description="Polar residues" evidence="2">
    <location>
        <begin position="414"/>
        <end position="438"/>
    </location>
</feature>
<keyword evidence="1" id="KW-0862">Zinc</keyword>
<dbReference type="InterPro" id="IPR051718">
    <property type="entry name" value="ARF_GTPase-activating"/>
</dbReference>
<evidence type="ECO:0000313" key="6">
    <source>
        <dbReference type="Proteomes" id="UP000070700"/>
    </source>
</evidence>
<keyword evidence="1" id="KW-0863">Zinc-finger</keyword>
<gene>
    <name evidence="5" type="ORF">LY89DRAFT_593415</name>
</gene>
<dbReference type="InterPro" id="IPR009060">
    <property type="entry name" value="UBA-like_sf"/>
</dbReference>
<dbReference type="FunFam" id="1.10.8.10:FF:000081">
    <property type="entry name" value="GTPase activating protein for Arf"/>
    <property type="match status" value="1"/>
</dbReference>
<feature type="region of interest" description="Disordered" evidence="2">
    <location>
        <begin position="132"/>
        <end position="202"/>
    </location>
</feature>